<dbReference type="PANTHER" id="PTHR33050:SF7">
    <property type="entry name" value="RIBONUCLEASE H"/>
    <property type="match status" value="1"/>
</dbReference>
<dbReference type="EMBL" id="LRGB01025543">
    <property type="protein sequence ID" value="KZR96261.1"/>
    <property type="molecule type" value="Genomic_DNA"/>
</dbReference>
<dbReference type="InterPro" id="IPR052055">
    <property type="entry name" value="Hepadnavirus_pol/RT"/>
</dbReference>
<sequence length="421" mass="47148">FFDKLGEIRAGPYSKVGISGARNRLGSIVLCLTQRQGNGSQEMCETALAARSTSLREVASLMGNFTWAIPAIPFAQSHYRRLQRFYIRLAQAANFNLKSRCLLSEEARKDLEWWVNNLSKAQDKVFFPNTPDLEIYTDASLSGWGACCNEVKTRGSWTLSDSRKHTNELELLAAYFAVQAFAAVSKKISIRVYLDNSTAVAYINHGGGSRSQALTEISSQLTTWCEDRSISLEAVHLAGKLNSIADAESRAGPDSGDWKLDPLVFNRIQDLWPSVVDAFATPWNAQLPSFISWHPQPGAMATNAFSVNWEGLFVYCFPPFALIFKCLDKIRREKALVVFVCPVWIGQPWFPLLLELSCDVPRLLVPSQSLLKSALDEDHPLTQTGALHLAVWRLSGDSILNEAFRRQWLNYSWPEIGPTHM</sequence>
<dbReference type="Proteomes" id="UP000076858">
    <property type="component" value="Unassembled WGS sequence"/>
</dbReference>
<dbReference type="AlphaFoldDB" id="A0A164DZ83"/>
<dbReference type="OrthoDB" id="7756796at2759"/>
<gene>
    <name evidence="1" type="ORF">APZ42_009501</name>
</gene>
<feature type="non-terminal residue" evidence="1">
    <location>
        <position position="421"/>
    </location>
</feature>
<dbReference type="Gene3D" id="3.30.420.10">
    <property type="entry name" value="Ribonuclease H-like superfamily/Ribonuclease H"/>
    <property type="match status" value="1"/>
</dbReference>
<dbReference type="STRING" id="35525.A0A164DZ83"/>
<evidence type="ECO:0008006" key="3">
    <source>
        <dbReference type="Google" id="ProtNLM"/>
    </source>
</evidence>
<dbReference type="GO" id="GO:0071897">
    <property type="term" value="P:DNA biosynthetic process"/>
    <property type="evidence" value="ECO:0007669"/>
    <property type="project" value="UniProtKB-ARBA"/>
</dbReference>
<dbReference type="GO" id="GO:0003676">
    <property type="term" value="F:nucleic acid binding"/>
    <property type="evidence" value="ECO:0007669"/>
    <property type="project" value="InterPro"/>
</dbReference>
<accession>A0A164DZ83</accession>
<evidence type="ECO:0000313" key="2">
    <source>
        <dbReference type="Proteomes" id="UP000076858"/>
    </source>
</evidence>
<keyword evidence="2" id="KW-1185">Reference proteome</keyword>
<dbReference type="PANTHER" id="PTHR33050">
    <property type="entry name" value="REVERSE TRANSCRIPTASE DOMAIN-CONTAINING PROTEIN"/>
    <property type="match status" value="1"/>
</dbReference>
<organism evidence="1 2">
    <name type="scientific">Daphnia magna</name>
    <dbReference type="NCBI Taxonomy" id="35525"/>
    <lineage>
        <taxon>Eukaryota</taxon>
        <taxon>Metazoa</taxon>
        <taxon>Ecdysozoa</taxon>
        <taxon>Arthropoda</taxon>
        <taxon>Crustacea</taxon>
        <taxon>Branchiopoda</taxon>
        <taxon>Diplostraca</taxon>
        <taxon>Cladocera</taxon>
        <taxon>Anomopoda</taxon>
        <taxon>Daphniidae</taxon>
        <taxon>Daphnia</taxon>
    </lineage>
</organism>
<evidence type="ECO:0000313" key="1">
    <source>
        <dbReference type="EMBL" id="KZR96261.1"/>
    </source>
</evidence>
<proteinExistence type="predicted"/>
<dbReference type="CDD" id="cd09275">
    <property type="entry name" value="RNase_HI_RT_DIRS1"/>
    <property type="match status" value="1"/>
</dbReference>
<name>A0A164DZ83_9CRUS</name>
<feature type="non-terminal residue" evidence="1">
    <location>
        <position position="1"/>
    </location>
</feature>
<dbReference type="InterPro" id="IPR043502">
    <property type="entry name" value="DNA/RNA_pol_sf"/>
</dbReference>
<comment type="caution">
    <text evidence="1">The sequence shown here is derived from an EMBL/GenBank/DDBJ whole genome shotgun (WGS) entry which is preliminary data.</text>
</comment>
<dbReference type="InterPro" id="IPR036397">
    <property type="entry name" value="RNaseH_sf"/>
</dbReference>
<reference evidence="1 2" key="1">
    <citation type="submission" date="2016-03" db="EMBL/GenBank/DDBJ databases">
        <title>EvidentialGene: Evidence-directed Construction of Genes on Genomes.</title>
        <authorList>
            <person name="Gilbert D.G."/>
            <person name="Choi J.-H."/>
            <person name="Mockaitis K."/>
            <person name="Colbourne J."/>
            <person name="Pfrender M."/>
        </authorList>
    </citation>
    <scope>NUCLEOTIDE SEQUENCE [LARGE SCALE GENOMIC DNA]</scope>
    <source>
        <strain evidence="1 2">Xinb3</strain>
        <tissue evidence="1">Complete organism</tissue>
    </source>
</reference>
<dbReference type="SUPFAM" id="SSF56672">
    <property type="entry name" value="DNA/RNA polymerases"/>
    <property type="match status" value="1"/>
</dbReference>
<protein>
    <recommendedName>
        <fullName evidence="3">RNase H type-1 domain-containing protein</fullName>
    </recommendedName>
</protein>